<dbReference type="Proteomes" id="UP000242972">
    <property type="component" value="Unassembled WGS sequence"/>
</dbReference>
<protein>
    <recommendedName>
        <fullName evidence="3">HAD family hydrolase</fullName>
    </recommendedName>
</protein>
<comment type="caution">
    <text evidence="1">The sequence shown here is derived from an EMBL/GenBank/DDBJ whole genome shotgun (WGS) entry which is preliminary data.</text>
</comment>
<evidence type="ECO:0008006" key="3">
    <source>
        <dbReference type="Google" id="ProtNLM"/>
    </source>
</evidence>
<reference evidence="1 2" key="1">
    <citation type="journal article" date="2014" name="BMC Genomics">
        <title>Comparison of environmental and isolate Sulfobacillus genomes reveals diverse carbon, sulfur, nitrogen, and hydrogen metabolisms.</title>
        <authorList>
            <person name="Justice N.B."/>
            <person name="Norman A."/>
            <person name="Brown C.T."/>
            <person name="Singh A."/>
            <person name="Thomas B.C."/>
            <person name="Banfield J.F."/>
        </authorList>
    </citation>
    <scope>NUCLEOTIDE SEQUENCE [LARGE SCALE GENOMIC DNA]</scope>
    <source>
        <strain evidence="1">AMDSBA4</strain>
    </source>
</reference>
<dbReference type="InterPro" id="IPR023214">
    <property type="entry name" value="HAD_sf"/>
</dbReference>
<evidence type="ECO:0000313" key="2">
    <source>
        <dbReference type="Proteomes" id="UP000242972"/>
    </source>
</evidence>
<dbReference type="SUPFAM" id="SSF56784">
    <property type="entry name" value="HAD-like"/>
    <property type="match status" value="1"/>
</dbReference>
<accession>A0A2T2WRU5</accession>
<dbReference type="InterPro" id="IPR036412">
    <property type="entry name" value="HAD-like_sf"/>
</dbReference>
<proteinExistence type="predicted"/>
<sequence>MRIYAKALQELDAHPHEVWMIGDNLEWEVLVPQQLGIQGVWVDYRGSGLPRQHAAWPFRVIRTFSDILTLLAREFPEMMADRANAPNAE</sequence>
<dbReference type="Pfam" id="PF13242">
    <property type="entry name" value="Hydrolase_like"/>
    <property type="match status" value="1"/>
</dbReference>
<gene>
    <name evidence="1" type="ORF">C7B46_20845</name>
</gene>
<dbReference type="Gene3D" id="3.40.50.1000">
    <property type="entry name" value="HAD superfamily/HAD-like"/>
    <property type="match status" value="1"/>
</dbReference>
<dbReference type="EMBL" id="PXYW01000162">
    <property type="protein sequence ID" value="PSR24968.1"/>
    <property type="molecule type" value="Genomic_DNA"/>
</dbReference>
<evidence type="ECO:0000313" key="1">
    <source>
        <dbReference type="EMBL" id="PSR24968.1"/>
    </source>
</evidence>
<dbReference type="AlphaFoldDB" id="A0A2T2WRU5"/>
<organism evidence="1 2">
    <name type="scientific">Sulfobacillus benefaciens</name>
    <dbReference type="NCBI Taxonomy" id="453960"/>
    <lineage>
        <taxon>Bacteria</taxon>
        <taxon>Bacillati</taxon>
        <taxon>Bacillota</taxon>
        <taxon>Clostridia</taxon>
        <taxon>Eubacteriales</taxon>
        <taxon>Clostridiales Family XVII. Incertae Sedis</taxon>
        <taxon>Sulfobacillus</taxon>
    </lineage>
</organism>
<name>A0A2T2WRU5_9FIRM</name>